<dbReference type="Pfam" id="PF02563">
    <property type="entry name" value="Poly_export"/>
    <property type="match status" value="1"/>
</dbReference>
<dbReference type="InterPro" id="IPR019554">
    <property type="entry name" value="Soluble_ligand-bd"/>
</dbReference>
<feature type="compositionally biased region" description="Polar residues" evidence="2">
    <location>
        <begin position="43"/>
        <end position="55"/>
    </location>
</feature>
<sequence>MFVVRTKIFVIGSVLCAASVCHAQANSAEPNNAPSTAKAAPFQPSQAGANGSQVATAPQFVPTAPNALPLATLTKDYRLGPGDLVELEVFDMENLKRTVRINAAGNVSLPLIGSLTLGGLTVPEAEARIAQKYSEKYLQDPQVSLFVKEFTTERVTVEGAVVKPGVVPLSGQMTLLRVLAVSGGFGSIANMSEVLIYRVNENNVRQVAAFDVEQIRAGKAEDPLVKGDDLIVVQRDRTRAFLKDSIFRDIVDSVNPFSVIVPK</sequence>
<dbReference type="Pfam" id="PF10531">
    <property type="entry name" value="SLBB"/>
    <property type="match status" value="1"/>
</dbReference>
<dbReference type="Gene3D" id="3.30.1950.10">
    <property type="entry name" value="wza like domain"/>
    <property type="match status" value="1"/>
</dbReference>
<comment type="caution">
    <text evidence="6">The sequence shown here is derived from an EMBL/GenBank/DDBJ whole genome shotgun (WGS) entry which is preliminary data.</text>
</comment>
<dbReference type="Proteomes" id="UP000487350">
    <property type="component" value="Unassembled WGS sequence"/>
</dbReference>
<evidence type="ECO:0000256" key="1">
    <source>
        <dbReference type="ARBA" id="ARBA00022729"/>
    </source>
</evidence>
<feature type="chain" id="PRO_5032615749" evidence="3">
    <location>
        <begin position="24"/>
        <end position="263"/>
    </location>
</feature>
<accession>A0A844AR89</accession>
<evidence type="ECO:0000259" key="5">
    <source>
        <dbReference type="Pfam" id="PF10531"/>
    </source>
</evidence>
<proteinExistence type="predicted"/>
<protein>
    <submittedName>
        <fullName evidence="6">Polysaccharide export protein</fullName>
    </submittedName>
</protein>
<reference evidence="6 7" key="1">
    <citation type="submission" date="2019-11" db="EMBL/GenBank/DDBJ databases">
        <title>Caenimonas koreensis gen. nov., sp. nov., isolated from activated sludge.</title>
        <authorList>
            <person name="Seung H.R."/>
        </authorList>
    </citation>
    <scope>NUCLEOTIDE SEQUENCE [LARGE SCALE GENOMIC DNA]</scope>
    <source>
        <strain evidence="6 7">EMB320</strain>
    </source>
</reference>
<evidence type="ECO:0000313" key="7">
    <source>
        <dbReference type="Proteomes" id="UP000487350"/>
    </source>
</evidence>
<evidence type="ECO:0000313" key="6">
    <source>
        <dbReference type="EMBL" id="MRD46850.1"/>
    </source>
</evidence>
<dbReference type="EMBL" id="WJBU01000005">
    <property type="protein sequence ID" value="MRD46850.1"/>
    <property type="molecule type" value="Genomic_DNA"/>
</dbReference>
<organism evidence="6 7">
    <name type="scientific">Caenimonas koreensis DSM 17982</name>
    <dbReference type="NCBI Taxonomy" id="1121255"/>
    <lineage>
        <taxon>Bacteria</taxon>
        <taxon>Pseudomonadati</taxon>
        <taxon>Pseudomonadota</taxon>
        <taxon>Betaproteobacteria</taxon>
        <taxon>Burkholderiales</taxon>
        <taxon>Comamonadaceae</taxon>
        <taxon>Caenimonas</taxon>
    </lineage>
</organism>
<name>A0A844AR89_9BURK</name>
<dbReference type="InterPro" id="IPR049712">
    <property type="entry name" value="Poly_export"/>
</dbReference>
<dbReference type="Gene3D" id="3.10.560.10">
    <property type="entry name" value="Outer membrane lipoprotein wza domain like"/>
    <property type="match status" value="1"/>
</dbReference>
<keyword evidence="7" id="KW-1185">Reference proteome</keyword>
<feature type="signal peptide" evidence="3">
    <location>
        <begin position="1"/>
        <end position="23"/>
    </location>
</feature>
<dbReference type="PANTHER" id="PTHR33619:SF3">
    <property type="entry name" value="POLYSACCHARIDE EXPORT PROTEIN GFCE-RELATED"/>
    <property type="match status" value="1"/>
</dbReference>
<keyword evidence="1 3" id="KW-0732">Signal</keyword>
<gene>
    <name evidence="6" type="ORF">GHT07_06155</name>
</gene>
<dbReference type="GO" id="GO:0015159">
    <property type="term" value="F:polysaccharide transmembrane transporter activity"/>
    <property type="evidence" value="ECO:0007669"/>
    <property type="project" value="InterPro"/>
</dbReference>
<dbReference type="AlphaFoldDB" id="A0A844AR89"/>
<evidence type="ECO:0000259" key="4">
    <source>
        <dbReference type="Pfam" id="PF02563"/>
    </source>
</evidence>
<feature type="region of interest" description="Disordered" evidence="2">
    <location>
        <begin position="27"/>
        <end position="55"/>
    </location>
</feature>
<dbReference type="OrthoDB" id="9815244at2"/>
<feature type="domain" description="Polysaccharide export protein N-terminal" evidence="4">
    <location>
        <begin position="74"/>
        <end position="147"/>
    </location>
</feature>
<dbReference type="InterPro" id="IPR003715">
    <property type="entry name" value="Poly_export_N"/>
</dbReference>
<dbReference type="PANTHER" id="PTHR33619">
    <property type="entry name" value="POLYSACCHARIDE EXPORT PROTEIN GFCE-RELATED"/>
    <property type="match status" value="1"/>
</dbReference>
<evidence type="ECO:0000256" key="2">
    <source>
        <dbReference type="SAM" id="MobiDB-lite"/>
    </source>
</evidence>
<evidence type="ECO:0000256" key="3">
    <source>
        <dbReference type="SAM" id="SignalP"/>
    </source>
</evidence>
<feature type="domain" description="Soluble ligand binding" evidence="5">
    <location>
        <begin position="154"/>
        <end position="201"/>
    </location>
</feature>